<dbReference type="Proteomes" id="UP000253204">
    <property type="component" value="Unassembled WGS sequence"/>
</dbReference>
<evidence type="ECO:0000313" key="1">
    <source>
        <dbReference type="EMBL" id="RCV93855.1"/>
    </source>
</evidence>
<sequence length="498" mass="55252">MVASERAFLEALDSLSAGTPSGEVIDGEQIQDAMSAASDASITKAWQAQKITNLCKSLFDAGVATRVKVRNGARGGGWLYSLRSPETVAELWREQAPSAERIPGVTPGKARTPPTKKALTRASELYEVLVASNLLSSKYDLNTQEPWTYLLVSQLIEKCSRYKASDPRTSISTPVSLNNEVVEAEAATTLWDATSEPSFGLITADDSQLLLALLTAAMQQIIRDVKQGKRPENLMKVDLRVLAKQLSKGKNETYAYKGFQRGMVRIINTSFALTVNPEGRMAQRIQAHLGIRGNRTEFRLVDNVTLGADNESASTAASAWKPQRDIRYVTFSLSPMIWSDLMHGNGWMVHPSLLYERSGFTHRVYNHLKAHSSLNESYSVTGDTLMRMLNMGTGGGSVNRRAGRFCDQLWRLFHDHATQSTGLLTLDNETPYMEMSLQFFDLELEITPLSEHKSALLVEARHSEASRQLLLKQDMRIRETLEQLQAISGQGTPRIGKD</sequence>
<proteinExistence type="predicted"/>
<gene>
    <name evidence="1" type="ORF">DU506_01475</name>
</gene>
<reference evidence="1 2" key="1">
    <citation type="submission" date="2018-07" db="EMBL/GenBank/DDBJ databases">
        <title>Halomonas rutogse sp. nov., isolated from Lake TangqianCo on Tibetan Plateau.</title>
        <authorList>
            <person name="Lu H."/>
            <person name="Xing P."/>
            <person name="Wu Q."/>
        </authorList>
    </citation>
    <scope>NUCLEOTIDE SEQUENCE [LARGE SCALE GENOMIC DNA]</scope>
    <source>
        <strain evidence="1 2">TQ8S</strain>
    </source>
</reference>
<name>A0A368UA19_9GAMM</name>
<comment type="caution">
    <text evidence="1">The sequence shown here is derived from an EMBL/GenBank/DDBJ whole genome shotgun (WGS) entry which is preliminary data.</text>
</comment>
<organism evidence="1 2">
    <name type="scientific">Vreelandella rituensis</name>
    <dbReference type="NCBI Taxonomy" id="2282306"/>
    <lineage>
        <taxon>Bacteria</taxon>
        <taxon>Pseudomonadati</taxon>
        <taxon>Pseudomonadota</taxon>
        <taxon>Gammaproteobacteria</taxon>
        <taxon>Oceanospirillales</taxon>
        <taxon>Halomonadaceae</taxon>
        <taxon>Vreelandella</taxon>
    </lineage>
</organism>
<dbReference type="EMBL" id="QPIJ01000001">
    <property type="protein sequence ID" value="RCV93855.1"/>
    <property type="molecule type" value="Genomic_DNA"/>
</dbReference>
<dbReference type="AlphaFoldDB" id="A0A368UA19"/>
<keyword evidence="2" id="KW-1185">Reference proteome</keyword>
<accession>A0A368UA19</accession>
<protein>
    <submittedName>
        <fullName evidence="1">Uncharacterized protein</fullName>
    </submittedName>
</protein>
<evidence type="ECO:0000313" key="2">
    <source>
        <dbReference type="Proteomes" id="UP000253204"/>
    </source>
</evidence>